<protein>
    <submittedName>
        <fullName evidence="1">Uncharacterized protein</fullName>
    </submittedName>
</protein>
<dbReference type="AlphaFoldDB" id="A0A9W9W645"/>
<organism evidence="1 2">
    <name type="scientific">Penicillium cosmopolitanum</name>
    <dbReference type="NCBI Taxonomy" id="1131564"/>
    <lineage>
        <taxon>Eukaryota</taxon>
        <taxon>Fungi</taxon>
        <taxon>Dikarya</taxon>
        <taxon>Ascomycota</taxon>
        <taxon>Pezizomycotina</taxon>
        <taxon>Eurotiomycetes</taxon>
        <taxon>Eurotiomycetidae</taxon>
        <taxon>Eurotiales</taxon>
        <taxon>Aspergillaceae</taxon>
        <taxon>Penicillium</taxon>
    </lineage>
</organism>
<dbReference type="EMBL" id="JAPZBU010000005">
    <property type="protein sequence ID" value="KAJ5404102.1"/>
    <property type="molecule type" value="Genomic_DNA"/>
</dbReference>
<sequence>MTRTEDLVDGYRLENMKEYVPVKHRLLALLLACLIMVNNQLTAFSQFLDNSLAHLRRALFRPPPRDHDRDDRHAPKTLDAEMEYRSSSINTATSVADETDARIISPEGLSPSTLTSYVLLFETGNHWASPMHEISNASPASALRVINIPVGLGDDKLFETLRFLHRSKTQTFQEYLRLFFSFSQYRLDLMKASSFQCATKVGVLAIFNLS</sequence>
<evidence type="ECO:0000313" key="1">
    <source>
        <dbReference type="EMBL" id="KAJ5404102.1"/>
    </source>
</evidence>
<accession>A0A9W9W645</accession>
<name>A0A9W9W645_9EURO</name>
<dbReference type="RefSeq" id="XP_056491344.1">
    <property type="nucleotide sequence ID" value="XM_056628610.1"/>
</dbReference>
<reference evidence="1" key="1">
    <citation type="submission" date="2022-12" db="EMBL/GenBank/DDBJ databases">
        <authorList>
            <person name="Petersen C."/>
        </authorList>
    </citation>
    <scope>NUCLEOTIDE SEQUENCE</scope>
    <source>
        <strain evidence="1">IBT 29677</strain>
    </source>
</reference>
<dbReference type="GeneID" id="81367590"/>
<evidence type="ECO:0000313" key="2">
    <source>
        <dbReference type="Proteomes" id="UP001147747"/>
    </source>
</evidence>
<gene>
    <name evidence="1" type="ORF">N7509_003973</name>
</gene>
<keyword evidence="2" id="KW-1185">Reference proteome</keyword>
<dbReference type="Proteomes" id="UP001147747">
    <property type="component" value="Unassembled WGS sequence"/>
</dbReference>
<reference evidence="1" key="2">
    <citation type="journal article" date="2023" name="IMA Fungus">
        <title>Comparative genomic study of the Penicillium genus elucidates a diverse pangenome and 15 lateral gene transfer events.</title>
        <authorList>
            <person name="Petersen C."/>
            <person name="Sorensen T."/>
            <person name="Nielsen M.R."/>
            <person name="Sondergaard T.E."/>
            <person name="Sorensen J.L."/>
            <person name="Fitzpatrick D.A."/>
            <person name="Frisvad J.C."/>
            <person name="Nielsen K.L."/>
        </authorList>
    </citation>
    <scope>NUCLEOTIDE SEQUENCE</scope>
    <source>
        <strain evidence="1">IBT 29677</strain>
    </source>
</reference>
<comment type="caution">
    <text evidence="1">The sequence shown here is derived from an EMBL/GenBank/DDBJ whole genome shotgun (WGS) entry which is preliminary data.</text>
</comment>
<proteinExistence type="predicted"/>